<reference evidence="3 4" key="1">
    <citation type="submission" date="2018-10" db="EMBL/GenBank/DDBJ databases">
        <title>Rhodobacter sp . BO-81.</title>
        <authorList>
            <person name="Im W.T."/>
        </authorList>
    </citation>
    <scope>NUCLEOTIDE SEQUENCE [LARGE SCALE GENOMIC DNA]</scope>
    <source>
        <strain evidence="3 4">BO-81</strain>
    </source>
</reference>
<evidence type="ECO:0000313" key="3">
    <source>
        <dbReference type="EMBL" id="RLL65382.1"/>
    </source>
</evidence>
<feature type="chain" id="PRO_5019393781" evidence="2">
    <location>
        <begin position="21"/>
        <end position="140"/>
    </location>
</feature>
<accession>A0A421BR17</accession>
<feature type="compositionally biased region" description="Low complexity" evidence="1">
    <location>
        <begin position="127"/>
        <end position="140"/>
    </location>
</feature>
<keyword evidence="4" id="KW-1185">Reference proteome</keyword>
<evidence type="ECO:0000313" key="4">
    <source>
        <dbReference type="Proteomes" id="UP000279673"/>
    </source>
</evidence>
<keyword evidence="2" id="KW-0732">Signal</keyword>
<evidence type="ECO:0000256" key="2">
    <source>
        <dbReference type="SAM" id="SignalP"/>
    </source>
</evidence>
<dbReference type="Proteomes" id="UP000279673">
    <property type="component" value="Unassembled WGS sequence"/>
</dbReference>
<feature type="region of interest" description="Disordered" evidence="1">
    <location>
        <begin position="88"/>
        <end position="140"/>
    </location>
</feature>
<dbReference type="AlphaFoldDB" id="A0A421BR17"/>
<comment type="caution">
    <text evidence="3">The sequence shown here is derived from an EMBL/GenBank/DDBJ whole genome shotgun (WGS) entry which is preliminary data.</text>
</comment>
<protein>
    <submittedName>
        <fullName evidence="3">AAA+ family ATPase</fullName>
    </submittedName>
</protein>
<feature type="signal peptide" evidence="2">
    <location>
        <begin position="1"/>
        <end position="20"/>
    </location>
</feature>
<dbReference type="EMBL" id="RCHI01000006">
    <property type="protein sequence ID" value="RLL65382.1"/>
    <property type="molecule type" value="Genomic_DNA"/>
</dbReference>
<dbReference type="RefSeq" id="WP_121532891.1">
    <property type="nucleotide sequence ID" value="NZ_RCHI01000006.1"/>
</dbReference>
<proteinExistence type="predicted"/>
<sequence>MTRIALIALLGSLSLTPALAEEAPAVPEAAPPAAEEEAPGLIEQGARMFLRGLIEEIGPQVDEMTSGIEEAARKLGPELERLMALVDDVKNYEPPERLPNGDIVIRRKPGAPPPPPLPDGTDEAPDTDAPAAPEGPQIDL</sequence>
<organism evidence="3 4">
    <name type="scientific">Paenirhodobacter hankyongi</name>
    <dbReference type="NCBI Taxonomy" id="2294033"/>
    <lineage>
        <taxon>Bacteria</taxon>
        <taxon>Pseudomonadati</taxon>
        <taxon>Pseudomonadota</taxon>
        <taxon>Alphaproteobacteria</taxon>
        <taxon>Rhodobacterales</taxon>
        <taxon>Rhodobacter group</taxon>
        <taxon>Paenirhodobacter</taxon>
    </lineage>
</organism>
<gene>
    <name evidence="3" type="ORF">DYS74_08685</name>
</gene>
<name>A0A421BR17_9RHOB</name>
<evidence type="ECO:0000256" key="1">
    <source>
        <dbReference type="SAM" id="MobiDB-lite"/>
    </source>
</evidence>